<protein>
    <submittedName>
        <fullName evidence="2">Uncharacterized protein</fullName>
    </submittedName>
</protein>
<proteinExistence type="predicted"/>
<dbReference type="EMBL" id="BTRK01000002">
    <property type="protein sequence ID" value="GMR38709.1"/>
    <property type="molecule type" value="Genomic_DNA"/>
</dbReference>
<keyword evidence="3" id="KW-1185">Reference proteome</keyword>
<reference evidence="3" key="1">
    <citation type="submission" date="2022-10" db="EMBL/GenBank/DDBJ databases">
        <title>Genome assembly of Pristionchus species.</title>
        <authorList>
            <person name="Yoshida K."/>
            <person name="Sommer R.J."/>
        </authorList>
    </citation>
    <scope>NUCLEOTIDE SEQUENCE [LARGE SCALE GENOMIC DNA]</scope>
    <source>
        <strain evidence="3">RS5460</strain>
    </source>
</reference>
<accession>A0AAN4ZEY3</accession>
<feature type="transmembrane region" description="Helical" evidence="1">
    <location>
        <begin position="20"/>
        <end position="38"/>
    </location>
</feature>
<keyword evidence="1" id="KW-0812">Transmembrane</keyword>
<dbReference type="AlphaFoldDB" id="A0AAN4ZEY3"/>
<dbReference type="Proteomes" id="UP001328107">
    <property type="component" value="Unassembled WGS sequence"/>
</dbReference>
<keyword evidence="1" id="KW-1133">Transmembrane helix</keyword>
<comment type="caution">
    <text evidence="2">The sequence shown here is derived from an EMBL/GenBank/DDBJ whole genome shotgun (WGS) entry which is preliminary data.</text>
</comment>
<evidence type="ECO:0000313" key="2">
    <source>
        <dbReference type="EMBL" id="GMR38709.1"/>
    </source>
</evidence>
<keyword evidence="1" id="KW-0472">Membrane</keyword>
<evidence type="ECO:0000313" key="3">
    <source>
        <dbReference type="Proteomes" id="UP001328107"/>
    </source>
</evidence>
<gene>
    <name evidence="2" type="ORF">PMAYCL1PPCAC_08904</name>
</gene>
<feature type="non-terminal residue" evidence="2">
    <location>
        <position position="86"/>
    </location>
</feature>
<name>A0AAN4ZEY3_9BILA</name>
<sequence>SIKHLHYNRKKNMQGDFQDHAFLHQNIVIIHFAIQMMLHRESIHSRTVAADIRFPCIRIPCSVMMLKFILGVLLTIQQWIPNDSRQ</sequence>
<feature type="transmembrane region" description="Helical" evidence="1">
    <location>
        <begin position="59"/>
        <end position="80"/>
    </location>
</feature>
<feature type="non-terminal residue" evidence="2">
    <location>
        <position position="1"/>
    </location>
</feature>
<organism evidence="2 3">
    <name type="scientific">Pristionchus mayeri</name>
    <dbReference type="NCBI Taxonomy" id="1317129"/>
    <lineage>
        <taxon>Eukaryota</taxon>
        <taxon>Metazoa</taxon>
        <taxon>Ecdysozoa</taxon>
        <taxon>Nematoda</taxon>
        <taxon>Chromadorea</taxon>
        <taxon>Rhabditida</taxon>
        <taxon>Rhabditina</taxon>
        <taxon>Diplogasteromorpha</taxon>
        <taxon>Diplogasteroidea</taxon>
        <taxon>Neodiplogasteridae</taxon>
        <taxon>Pristionchus</taxon>
    </lineage>
</organism>
<evidence type="ECO:0000256" key="1">
    <source>
        <dbReference type="SAM" id="Phobius"/>
    </source>
</evidence>